<proteinExistence type="inferred from homology"/>
<keyword evidence="5 7" id="KW-1133">Transmembrane helix</keyword>
<dbReference type="HOGENOM" id="CLU_010531_4_1_6"/>
<keyword evidence="3" id="KW-1003">Cell membrane</keyword>
<evidence type="ECO:0000256" key="3">
    <source>
        <dbReference type="ARBA" id="ARBA00022475"/>
    </source>
</evidence>
<dbReference type="eggNOG" id="COG1966">
    <property type="taxonomic scope" value="Bacteria"/>
</dbReference>
<feature type="transmembrane region" description="Helical" evidence="7">
    <location>
        <begin position="259"/>
        <end position="276"/>
    </location>
</feature>
<accession>E8LKJ8</accession>
<dbReference type="EMBL" id="AEVO01000061">
    <property type="protein sequence ID" value="EFY06985.1"/>
    <property type="molecule type" value="Genomic_DNA"/>
</dbReference>
<dbReference type="STRING" id="762983.HMPREF9444_01239"/>
<name>E8LKJ8_SUCHY</name>
<feature type="transmembrane region" description="Helical" evidence="7">
    <location>
        <begin position="296"/>
        <end position="319"/>
    </location>
</feature>
<dbReference type="InterPro" id="IPR003706">
    <property type="entry name" value="CstA_N"/>
</dbReference>
<keyword evidence="4 7" id="KW-0812">Transmembrane</keyword>
<feature type="transmembrane region" description="Helical" evidence="7">
    <location>
        <begin position="134"/>
        <end position="156"/>
    </location>
</feature>
<evidence type="ECO:0000313" key="9">
    <source>
        <dbReference type="EMBL" id="EFY06985.1"/>
    </source>
</evidence>
<dbReference type="AlphaFoldDB" id="E8LKJ8"/>
<dbReference type="PANTHER" id="PTHR30252:SF0">
    <property type="entry name" value="PEPTIDE TRANSPORTER CSTA"/>
    <property type="match status" value="1"/>
</dbReference>
<feature type="domain" description="CstA N-terminal" evidence="8">
    <location>
        <begin position="9"/>
        <end position="368"/>
    </location>
</feature>
<organism evidence="9 10">
    <name type="scientific">Succinatimonas hippei (strain DSM 22608 / JCM 16073 / KCTC 15190 / YIT 12066)</name>
    <dbReference type="NCBI Taxonomy" id="762983"/>
    <lineage>
        <taxon>Bacteria</taxon>
        <taxon>Pseudomonadati</taxon>
        <taxon>Pseudomonadota</taxon>
        <taxon>Gammaproteobacteria</taxon>
        <taxon>Aeromonadales</taxon>
        <taxon>Succinivibrionaceae</taxon>
        <taxon>Succinatimonas</taxon>
    </lineage>
</organism>
<feature type="transmembrane region" description="Helical" evidence="7">
    <location>
        <begin position="538"/>
        <end position="562"/>
    </location>
</feature>
<evidence type="ECO:0000256" key="1">
    <source>
        <dbReference type="ARBA" id="ARBA00004651"/>
    </source>
</evidence>
<feature type="transmembrane region" description="Helical" evidence="7">
    <location>
        <begin position="339"/>
        <end position="359"/>
    </location>
</feature>
<feature type="transmembrane region" description="Helical" evidence="7">
    <location>
        <begin position="228"/>
        <end position="250"/>
    </location>
</feature>
<dbReference type="PANTHER" id="PTHR30252">
    <property type="entry name" value="INNER MEMBRANE PEPTIDE TRANSPORTER"/>
    <property type="match status" value="1"/>
</dbReference>
<feature type="transmembrane region" description="Helical" evidence="7">
    <location>
        <begin position="450"/>
        <end position="471"/>
    </location>
</feature>
<feature type="domain" description="CstA N-terminal" evidence="8">
    <location>
        <begin position="374"/>
        <end position="523"/>
    </location>
</feature>
<protein>
    <submittedName>
        <fullName evidence="9">Carbon starvation protein CstA</fullName>
    </submittedName>
</protein>
<comment type="caution">
    <text evidence="9">The sequence shown here is derived from an EMBL/GenBank/DDBJ whole genome shotgun (WGS) entry which is preliminary data.</text>
</comment>
<evidence type="ECO:0000313" key="10">
    <source>
        <dbReference type="Proteomes" id="UP000018458"/>
    </source>
</evidence>
<feature type="transmembrane region" description="Helical" evidence="7">
    <location>
        <begin position="162"/>
        <end position="182"/>
    </location>
</feature>
<keyword evidence="6 7" id="KW-0472">Membrane</keyword>
<dbReference type="InterPro" id="IPR051605">
    <property type="entry name" value="CstA"/>
</dbReference>
<evidence type="ECO:0000256" key="7">
    <source>
        <dbReference type="SAM" id="Phobius"/>
    </source>
</evidence>
<feature type="transmembrane region" description="Helical" evidence="7">
    <location>
        <begin position="507"/>
        <end position="526"/>
    </location>
</feature>
<keyword evidence="10" id="KW-1185">Reference proteome</keyword>
<evidence type="ECO:0000259" key="8">
    <source>
        <dbReference type="Pfam" id="PF02554"/>
    </source>
</evidence>
<reference evidence="9 10" key="1">
    <citation type="submission" date="2011-01" db="EMBL/GenBank/DDBJ databases">
        <authorList>
            <person name="Weinstock G."/>
            <person name="Sodergren E."/>
            <person name="Clifton S."/>
            <person name="Fulton L."/>
            <person name="Fulton B."/>
            <person name="Courtney L."/>
            <person name="Fronick C."/>
            <person name="Harrison M."/>
            <person name="Strong C."/>
            <person name="Farmer C."/>
            <person name="Delahaunty K."/>
            <person name="Markovic C."/>
            <person name="Hall O."/>
            <person name="Minx P."/>
            <person name="Tomlinson C."/>
            <person name="Mitreva M."/>
            <person name="Hou S."/>
            <person name="Chen J."/>
            <person name="Wollam A."/>
            <person name="Pepin K.H."/>
            <person name="Johnson M."/>
            <person name="Bhonagiri V."/>
            <person name="Zhang X."/>
            <person name="Suruliraj S."/>
            <person name="Warren W."/>
            <person name="Chinwalla A."/>
            <person name="Mardis E.R."/>
            <person name="Wilson R.K."/>
        </authorList>
    </citation>
    <scope>NUCLEOTIDE SEQUENCE [LARGE SCALE GENOMIC DNA]</scope>
    <source>
        <strain evidence="10">DSM 22608 / JCM 16073 / KCTC 15190 / YIT 12066</strain>
    </source>
</reference>
<dbReference type="GO" id="GO:0005886">
    <property type="term" value="C:plasma membrane"/>
    <property type="evidence" value="ECO:0007669"/>
    <property type="project" value="UniProtKB-SubCell"/>
</dbReference>
<evidence type="ECO:0000256" key="2">
    <source>
        <dbReference type="ARBA" id="ARBA00007755"/>
    </source>
</evidence>
<comment type="similarity">
    <text evidence="2">Belongs to the peptide transporter carbon starvation (CstA) (TC 2.A.114) family.</text>
</comment>
<evidence type="ECO:0000256" key="4">
    <source>
        <dbReference type="ARBA" id="ARBA00022692"/>
    </source>
</evidence>
<feature type="transmembrane region" description="Helical" evidence="7">
    <location>
        <begin position="6"/>
        <end position="26"/>
    </location>
</feature>
<comment type="subcellular location">
    <subcellularLocation>
        <location evidence="1">Cell membrane</location>
        <topology evidence="1">Multi-pass membrane protein</topology>
    </subcellularLocation>
</comment>
<dbReference type="Pfam" id="PF02554">
    <property type="entry name" value="CstA"/>
    <property type="match status" value="2"/>
</dbReference>
<evidence type="ECO:0000256" key="5">
    <source>
        <dbReference type="ARBA" id="ARBA00022989"/>
    </source>
</evidence>
<dbReference type="Proteomes" id="UP000018458">
    <property type="component" value="Unassembled WGS sequence"/>
</dbReference>
<dbReference type="GO" id="GO:0009267">
    <property type="term" value="P:cellular response to starvation"/>
    <property type="evidence" value="ECO:0007669"/>
    <property type="project" value="InterPro"/>
</dbReference>
<evidence type="ECO:0000256" key="6">
    <source>
        <dbReference type="ARBA" id="ARBA00023136"/>
    </source>
</evidence>
<feature type="transmembrane region" description="Helical" evidence="7">
    <location>
        <begin position="66"/>
        <end position="84"/>
    </location>
</feature>
<feature type="transmembrane region" description="Helical" evidence="7">
    <location>
        <begin position="477"/>
        <end position="500"/>
    </location>
</feature>
<feature type="transmembrane region" description="Helical" evidence="7">
    <location>
        <begin position="194"/>
        <end position="216"/>
    </location>
</feature>
<sequence length="582" mass="63403">MELFFMSGSLLFCICLAYFVVAYFCYGGYLKRVFRIDPKNPTPAHTQFDGIDYVPTPRIVLFGHHFASIAGPGPIVGPIMAAYFGWLPALIWILVGCVFVGAFHDFAAMVMSVRNKGRSISYIMEDLMGYAGRMLFLIFCCSCLVLIVGIFTLLIAGMFVQIPAVATASLLFICMAPLFALCSMKLGFGLKKSSFVFVPLVFLTVLIGDLLPIDLVASFGMSKQGATYIWIAVLAVYVFAASVVPVQWLLQPRDYLNSYLLYGMLALGIVSIIAYNPDINLNAFNGWTALTADGNMTAMIPALFIFIACGACSGFHSLVASGTTSKQINSEKDLLPIGYGGMILEGVLGVMALVAVMAMDPATFFEVGKNQPMAFATGIASFSAALGIPEVYSKVFISLAISAFMMTSLDTATRLGRFLWQELFMPRTKKENNDIAVSKNEPQIAQWRRIITNPFLAAFIIVGLSMLMALTGSAASIWPIFGASNQLMAGLTFLGITLYLMIKGANWIISFIPMVLMMVMSLWGVAQVVSQQWGQNSVLVVSGIFLFAMAVLMILLGASIMLHHLKAIYGKKEFAYAKVEND</sequence>
<feature type="transmembrane region" description="Helical" evidence="7">
    <location>
        <begin position="90"/>
        <end position="113"/>
    </location>
</feature>
<gene>
    <name evidence="9" type="ORF">HMPREF9444_01239</name>
</gene>